<gene>
    <name evidence="1" type="ORF">E2C01_022352</name>
</gene>
<protein>
    <submittedName>
        <fullName evidence="1">Uncharacterized protein</fullName>
    </submittedName>
</protein>
<organism evidence="1 2">
    <name type="scientific">Portunus trituberculatus</name>
    <name type="common">Swimming crab</name>
    <name type="synonym">Neptunus trituberculatus</name>
    <dbReference type="NCBI Taxonomy" id="210409"/>
    <lineage>
        <taxon>Eukaryota</taxon>
        <taxon>Metazoa</taxon>
        <taxon>Ecdysozoa</taxon>
        <taxon>Arthropoda</taxon>
        <taxon>Crustacea</taxon>
        <taxon>Multicrustacea</taxon>
        <taxon>Malacostraca</taxon>
        <taxon>Eumalacostraca</taxon>
        <taxon>Eucarida</taxon>
        <taxon>Decapoda</taxon>
        <taxon>Pleocyemata</taxon>
        <taxon>Brachyura</taxon>
        <taxon>Eubrachyura</taxon>
        <taxon>Portunoidea</taxon>
        <taxon>Portunidae</taxon>
        <taxon>Portuninae</taxon>
        <taxon>Portunus</taxon>
    </lineage>
</organism>
<reference evidence="1 2" key="1">
    <citation type="submission" date="2019-05" db="EMBL/GenBank/DDBJ databases">
        <title>Another draft genome of Portunus trituberculatus and its Hox gene families provides insights of decapod evolution.</title>
        <authorList>
            <person name="Jeong J.-H."/>
            <person name="Song I."/>
            <person name="Kim S."/>
            <person name="Choi T."/>
            <person name="Kim D."/>
            <person name="Ryu S."/>
            <person name="Kim W."/>
        </authorList>
    </citation>
    <scope>NUCLEOTIDE SEQUENCE [LARGE SCALE GENOMIC DNA]</scope>
    <source>
        <tissue evidence="1">Muscle</tissue>
    </source>
</reference>
<proteinExistence type="predicted"/>
<dbReference type="Proteomes" id="UP000324222">
    <property type="component" value="Unassembled WGS sequence"/>
</dbReference>
<name>A0A5B7E543_PORTR</name>
<keyword evidence="2" id="KW-1185">Reference proteome</keyword>
<sequence length="67" mass="7740">MAPVTRWARYVRGTRNYQRIKIIRISREDREKRSSVVPLRNACLKWPLSPSPPLFTSPGAHRKPLGA</sequence>
<dbReference type="EMBL" id="VSRR010002021">
    <property type="protein sequence ID" value="MPC29132.1"/>
    <property type="molecule type" value="Genomic_DNA"/>
</dbReference>
<accession>A0A5B7E543</accession>
<dbReference type="AlphaFoldDB" id="A0A5B7E543"/>
<evidence type="ECO:0000313" key="2">
    <source>
        <dbReference type="Proteomes" id="UP000324222"/>
    </source>
</evidence>
<comment type="caution">
    <text evidence="1">The sequence shown here is derived from an EMBL/GenBank/DDBJ whole genome shotgun (WGS) entry which is preliminary data.</text>
</comment>
<evidence type="ECO:0000313" key="1">
    <source>
        <dbReference type="EMBL" id="MPC29132.1"/>
    </source>
</evidence>